<protein>
    <submittedName>
        <fullName evidence="2">Uncharacterized protein</fullName>
    </submittedName>
</protein>
<evidence type="ECO:0000313" key="2">
    <source>
        <dbReference type="EMBL" id="MEB3966811.1"/>
    </source>
</evidence>
<accession>A0ABU6CS96</accession>
<sequence length="250" mass="26686">MQNATVTDHRDVTTNRTRFYTYRLGRSQLDRLFSIASEGLNPDRTTLATERAGTRFVRPTLEDLVSAVAASQLPGDLSKLDNIEFSGFGGQDRYIRISIEPLWLNVSISGQDATWVHGQAARLKALLEPNAGTVNPSDLRLRAALKLSILAATLAGVAGFLFGQGILHQNHRQSTALATLVAVIMYSIVFFTGTAGGGKAKAIINVAGEIPERARWWDTSMSDKISLSGVAIAALAAIAAGVSAYADISG</sequence>
<name>A0ABU6CS96_9ACTN</name>
<keyword evidence="1" id="KW-0812">Transmembrane</keyword>
<gene>
    <name evidence="2" type="ORF">OKJ48_42255</name>
</gene>
<evidence type="ECO:0000313" key="3">
    <source>
        <dbReference type="Proteomes" id="UP001352223"/>
    </source>
</evidence>
<reference evidence="2 3" key="1">
    <citation type="submission" date="2022-10" db="EMBL/GenBank/DDBJ databases">
        <authorList>
            <person name="Xie J."/>
            <person name="Shen N."/>
        </authorList>
    </citation>
    <scope>NUCLEOTIDE SEQUENCE [LARGE SCALE GENOMIC DNA]</scope>
    <source>
        <strain evidence="2 3">DSM 41681</strain>
    </source>
</reference>
<evidence type="ECO:0000256" key="1">
    <source>
        <dbReference type="SAM" id="Phobius"/>
    </source>
</evidence>
<feature type="transmembrane region" description="Helical" evidence="1">
    <location>
        <begin position="225"/>
        <end position="246"/>
    </location>
</feature>
<dbReference type="EMBL" id="JAOZYB010000368">
    <property type="protein sequence ID" value="MEB3966811.1"/>
    <property type="molecule type" value="Genomic_DNA"/>
</dbReference>
<keyword evidence="1" id="KW-1133">Transmembrane helix</keyword>
<organism evidence="2 3">
    <name type="scientific">Streptomyces kunmingensis</name>
    <dbReference type="NCBI Taxonomy" id="68225"/>
    <lineage>
        <taxon>Bacteria</taxon>
        <taxon>Bacillati</taxon>
        <taxon>Actinomycetota</taxon>
        <taxon>Actinomycetes</taxon>
        <taxon>Kitasatosporales</taxon>
        <taxon>Streptomycetaceae</taxon>
        <taxon>Streptomyces</taxon>
    </lineage>
</organism>
<keyword evidence="3" id="KW-1185">Reference proteome</keyword>
<feature type="transmembrane region" description="Helical" evidence="1">
    <location>
        <begin position="147"/>
        <end position="167"/>
    </location>
</feature>
<dbReference type="RefSeq" id="WP_324776462.1">
    <property type="nucleotide sequence ID" value="NZ_BAAATS010000002.1"/>
</dbReference>
<proteinExistence type="predicted"/>
<dbReference type="Proteomes" id="UP001352223">
    <property type="component" value="Unassembled WGS sequence"/>
</dbReference>
<comment type="caution">
    <text evidence="2">The sequence shown here is derived from an EMBL/GenBank/DDBJ whole genome shotgun (WGS) entry which is preliminary data.</text>
</comment>
<keyword evidence="1" id="KW-0472">Membrane</keyword>
<feature type="transmembrane region" description="Helical" evidence="1">
    <location>
        <begin position="173"/>
        <end position="191"/>
    </location>
</feature>